<dbReference type="PANTHER" id="PTHR35090:SF1">
    <property type="entry name" value="SLR0144 PROTEIN"/>
    <property type="match status" value="1"/>
</dbReference>
<dbReference type="NCBIfam" id="TIGR02019">
    <property type="entry name" value="BchJ"/>
    <property type="match status" value="1"/>
</dbReference>
<dbReference type="STRING" id="765420.OSCT_0106"/>
<gene>
    <name evidence="1" type="ORF">OSCT_0106</name>
</gene>
<dbReference type="InterPro" id="IPR024096">
    <property type="entry name" value="NO_sig/Golgi_transp_ligand-bd"/>
</dbReference>
<dbReference type="HOGENOM" id="CLU_092419_0_0_0"/>
<dbReference type="SUPFAM" id="SSF111126">
    <property type="entry name" value="Ligand-binding domain in the NO signalling and Golgi transport"/>
    <property type="match status" value="1"/>
</dbReference>
<comment type="caution">
    <text evidence="1">The sequence shown here is derived from an EMBL/GenBank/DDBJ whole genome shotgun (WGS) entry which is preliminary data.</text>
</comment>
<organism evidence="1 2">
    <name type="scientific">Oscillochloris trichoides DG-6</name>
    <dbReference type="NCBI Taxonomy" id="765420"/>
    <lineage>
        <taxon>Bacteria</taxon>
        <taxon>Bacillati</taxon>
        <taxon>Chloroflexota</taxon>
        <taxon>Chloroflexia</taxon>
        <taxon>Chloroflexales</taxon>
        <taxon>Chloroflexineae</taxon>
        <taxon>Oscillochloridaceae</taxon>
        <taxon>Oscillochloris</taxon>
    </lineage>
</organism>
<dbReference type="GO" id="GO:0015979">
    <property type="term" value="P:photosynthesis"/>
    <property type="evidence" value="ECO:0007669"/>
    <property type="project" value="InterPro"/>
</dbReference>
<dbReference type="AlphaFoldDB" id="E1I9V5"/>
<evidence type="ECO:0000313" key="1">
    <source>
        <dbReference type="EMBL" id="EFO81957.1"/>
    </source>
</evidence>
<protein>
    <submittedName>
        <fullName evidence="1">Bacteriochlorophyll 4-vinyl reductase</fullName>
    </submittedName>
</protein>
<dbReference type="EMBL" id="ADVR01000003">
    <property type="protein sequence ID" value="EFO81957.1"/>
    <property type="molecule type" value="Genomic_DNA"/>
</dbReference>
<name>E1I9V5_9CHLR</name>
<dbReference type="GO" id="GO:0030494">
    <property type="term" value="P:bacteriochlorophyll biosynthetic process"/>
    <property type="evidence" value="ECO:0007669"/>
    <property type="project" value="InterPro"/>
</dbReference>
<dbReference type="Gene3D" id="3.30.1380.20">
    <property type="entry name" value="Trafficking protein particle complex subunit 3"/>
    <property type="match status" value="1"/>
</dbReference>
<dbReference type="Proteomes" id="UP000054010">
    <property type="component" value="Unassembled WGS sequence"/>
</dbReference>
<dbReference type="eggNOG" id="COG1719">
    <property type="taxonomic scope" value="Bacteria"/>
</dbReference>
<evidence type="ECO:0000313" key="2">
    <source>
        <dbReference type="Proteomes" id="UP000054010"/>
    </source>
</evidence>
<sequence>MEDAVVAATMHAAKIGPNSIIQTIAALREVYPAEELPTLLAGGAEIYLSELPHEMIPEEQFHALVALLTPRLGVERAGDILFRSGERTADYVRANRIPGPFQALVGILPAPLGLRLLLLAISKHAWTFAGSGKFSFHLGRGPWLSIGKPVDRDTSAIAAVLCRYYCGAFTQLLRRVVNSRITLRETTCQARGGAACVYQIVL</sequence>
<accession>E1I9V5</accession>
<reference evidence="1 2" key="1">
    <citation type="journal article" date="2011" name="J. Bacteriol.">
        <title>Draft genome sequence of the anoxygenic filamentous phototrophic bacterium Oscillochloris trichoides subsp. DG-6.</title>
        <authorList>
            <person name="Kuznetsov B.B."/>
            <person name="Ivanovsky R.N."/>
            <person name="Keppen O.I."/>
            <person name="Sukhacheva M.V."/>
            <person name="Bumazhkin B.K."/>
            <person name="Patutina E.O."/>
            <person name="Beletsky A.V."/>
            <person name="Mardanov A.V."/>
            <person name="Baslerov R.V."/>
            <person name="Panteleeva A.N."/>
            <person name="Kolganova T.V."/>
            <person name="Ravin N.V."/>
            <person name="Skryabin K.G."/>
        </authorList>
    </citation>
    <scope>NUCLEOTIDE SEQUENCE [LARGE SCALE GENOMIC DNA]</scope>
    <source>
        <strain evidence="1 2">DG-6</strain>
    </source>
</reference>
<keyword evidence="2" id="KW-1185">Reference proteome</keyword>
<proteinExistence type="predicted"/>
<dbReference type="PANTHER" id="PTHR35090">
    <property type="entry name" value="DNA-DIRECTED RNA POLYMERASE SUBUNIT I"/>
    <property type="match status" value="1"/>
</dbReference>
<dbReference type="InterPro" id="IPR010249">
    <property type="entry name" value="BchJ"/>
</dbReference>